<dbReference type="Proteomes" id="UP000322214">
    <property type="component" value="Chromosome"/>
</dbReference>
<evidence type="ECO:0008006" key="4">
    <source>
        <dbReference type="Google" id="ProtNLM"/>
    </source>
</evidence>
<dbReference type="OrthoDB" id="281093at2"/>
<keyword evidence="3" id="KW-1185">Reference proteome</keyword>
<evidence type="ECO:0000313" key="2">
    <source>
        <dbReference type="EMBL" id="QEG23945.1"/>
    </source>
</evidence>
<dbReference type="EMBL" id="CP042912">
    <property type="protein sequence ID" value="QEG23945.1"/>
    <property type="molecule type" value="Genomic_DNA"/>
</dbReference>
<organism evidence="2 3">
    <name type="scientific">Mariniblastus fucicola</name>
    <dbReference type="NCBI Taxonomy" id="980251"/>
    <lineage>
        <taxon>Bacteria</taxon>
        <taxon>Pseudomonadati</taxon>
        <taxon>Planctomycetota</taxon>
        <taxon>Planctomycetia</taxon>
        <taxon>Pirellulales</taxon>
        <taxon>Pirellulaceae</taxon>
        <taxon>Mariniblastus</taxon>
    </lineage>
</organism>
<proteinExistence type="predicted"/>
<reference evidence="2 3" key="1">
    <citation type="submission" date="2019-08" db="EMBL/GenBank/DDBJ databases">
        <title>Deep-cultivation of Planctomycetes and their phenomic and genomic characterization uncovers novel biology.</title>
        <authorList>
            <person name="Wiegand S."/>
            <person name="Jogler M."/>
            <person name="Boedeker C."/>
            <person name="Pinto D."/>
            <person name="Vollmers J."/>
            <person name="Rivas-Marin E."/>
            <person name="Kohn T."/>
            <person name="Peeters S.H."/>
            <person name="Heuer A."/>
            <person name="Rast P."/>
            <person name="Oberbeckmann S."/>
            <person name="Bunk B."/>
            <person name="Jeske O."/>
            <person name="Meyerdierks A."/>
            <person name="Storesund J.E."/>
            <person name="Kallscheuer N."/>
            <person name="Luecker S."/>
            <person name="Lage O.M."/>
            <person name="Pohl T."/>
            <person name="Merkel B.J."/>
            <person name="Hornburger P."/>
            <person name="Mueller R.-W."/>
            <person name="Bruemmer F."/>
            <person name="Labrenz M."/>
            <person name="Spormann A.M."/>
            <person name="Op den Camp H."/>
            <person name="Overmann J."/>
            <person name="Amann R."/>
            <person name="Jetten M.S.M."/>
            <person name="Mascher T."/>
            <person name="Medema M.H."/>
            <person name="Devos D.P."/>
            <person name="Kaster A.-K."/>
            <person name="Ovreas L."/>
            <person name="Rohde M."/>
            <person name="Galperin M.Y."/>
            <person name="Jogler C."/>
        </authorList>
    </citation>
    <scope>NUCLEOTIDE SEQUENCE [LARGE SCALE GENOMIC DNA]</scope>
    <source>
        <strain evidence="2 3">FC18</strain>
    </source>
</reference>
<dbReference type="STRING" id="980251.GCA_001642875_04251"/>
<keyword evidence="1" id="KW-0732">Signal</keyword>
<evidence type="ECO:0000313" key="3">
    <source>
        <dbReference type="Proteomes" id="UP000322214"/>
    </source>
</evidence>
<evidence type="ECO:0000256" key="1">
    <source>
        <dbReference type="SAM" id="SignalP"/>
    </source>
</evidence>
<gene>
    <name evidence="2" type="ORF">MFFC18_38500</name>
</gene>
<accession>A0A5B9PFH5</accession>
<sequence precursor="true">MFRRICIAAVCAVALTLVATETSQAQEKGYGASWGVRQSSQNLSRFYHYPYVTYPHNYWGNEYFRSSDNMYHRYPAEMRIPVYNKQWHNYYPSPRRYHWGHHFITDVF</sequence>
<dbReference type="KEGG" id="mff:MFFC18_38500"/>
<dbReference type="AlphaFoldDB" id="A0A5B9PFH5"/>
<name>A0A5B9PFH5_9BACT</name>
<feature type="signal peptide" evidence="1">
    <location>
        <begin position="1"/>
        <end position="25"/>
    </location>
</feature>
<protein>
    <recommendedName>
        <fullName evidence="4">Calmodulin-binding protein</fullName>
    </recommendedName>
</protein>
<dbReference type="RefSeq" id="WP_075082489.1">
    <property type="nucleotide sequence ID" value="NZ_CP042912.1"/>
</dbReference>
<feature type="chain" id="PRO_5022864232" description="Calmodulin-binding protein" evidence="1">
    <location>
        <begin position="26"/>
        <end position="108"/>
    </location>
</feature>